<dbReference type="AlphaFoldDB" id="A0AAD8RZQ8"/>
<evidence type="ECO:0000256" key="7">
    <source>
        <dbReference type="ARBA" id="ARBA00022723"/>
    </source>
</evidence>
<dbReference type="SMART" id="SM00382">
    <property type="entry name" value="AAA"/>
    <property type="match status" value="1"/>
</dbReference>
<dbReference type="SUPFAM" id="SSF140990">
    <property type="entry name" value="FtsH protease domain-like"/>
    <property type="match status" value="1"/>
</dbReference>
<dbReference type="GO" id="GO:0004176">
    <property type="term" value="F:ATP-dependent peptidase activity"/>
    <property type="evidence" value="ECO:0007669"/>
    <property type="project" value="InterPro"/>
</dbReference>
<comment type="caution">
    <text evidence="18">The sequence shown here is derived from an EMBL/GenBank/DDBJ whole genome shotgun (WGS) entry which is preliminary data.</text>
</comment>
<evidence type="ECO:0000256" key="8">
    <source>
        <dbReference type="ARBA" id="ARBA00022741"/>
    </source>
</evidence>
<evidence type="ECO:0000313" key="19">
    <source>
        <dbReference type="Proteomes" id="UP001231189"/>
    </source>
</evidence>
<comment type="similarity">
    <text evidence="4">In the C-terminal section; belongs to the peptidase M41 family.</text>
</comment>
<feature type="region of interest" description="Disordered" evidence="16">
    <location>
        <begin position="517"/>
        <end position="681"/>
    </location>
</feature>
<dbReference type="PROSITE" id="PS00674">
    <property type="entry name" value="AAA"/>
    <property type="match status" value="1"/>
</dbReference>
<accession>A0AAD8RZQ8</accession>
<evidence type="ECO:0000256" key="6">
    <source>
        <dbReference type="ARBA" id="ARBA00022670"/>
    </source>
</evidence>
<comment type="subcellular location">
    <subcellularLocation>
        <location evidence="3">Mitochondrion</location>
    </subcellularLocation>
</comment>
<keyword evidence="12" id="KW-0809">Transit peptide</keyword>
<sequence length="681" mass="73319">MDSILRVGISNAASEGGRALGTESAPFYIVEKYLLKKQLLHTCGSLLVTGAFFYGLHKVRSFDIPKFDGLEQAPMKSRTRFRDVKGVDETKAELEDIVNYLRDPKSFTRLGGKPQKGILLVGPPGTGKTMLARAVAGEAGVPFFTCSGSAFEELYVGLGARRVRELFREAKKKSPCIIFIDEIDAVGGRRDLQRTNTGRQTLNQLLVEMDGFNQNDGIIVIAATNFPQSLDKALIRPGRFNRQVHIPLPDVEGRRQILEVYMSKVKAKGVDAMTIARETPGFSGADLANLVNDAALKASRDGANAIGMDHLEYAKNRIIMGNERKSMVRSDHARKMSAYHEGGHALVAILTDSADPVDQATIVPRGDSLGMVVHMPTGDSEHELSRKQMLAKLDVCMGGRVAQELIFGEIGVTTGASSDLSQATQLATAMVTEYGMSERVGLVTYDKNHGGTMSGRTTALVDEVVKELLDNAYKNAKNILTEHDKELHALANSLLKHGTLSGAEIMTLVSAQQVDGLNNGRQNQGTPSLAGDQITKQVPTERQVDGRNSSRQNQETFPSLSGDLTTKQVPAEGQVDGLNISRQDEGTPSLKGDATTKQASTQGQACGLNNGQQNQETSLGDDKITKPVSMEGQAGRLKNGKQKKETPQSLAGDETTKSASTHPQADGLSNSQTDQGTPSSS</sequence>
<dbReference type="GO" id="GO:0005739">
    <property type="term" value="C:mitochondrion"/>
    <property type="evidence" value="ECO:0007669"/>
    <property type="project" value="UniProtKB-SubCell"/>
</dbReference>
<keyword evidence="10" id="KW-0862">Zinc</keyword>
<dbReference type="Pfam" id="PF00004">
    <property type="entry name" value="AAA"/>
    <property type="match status" value="1"/>
</dbReference>
<comment type="function">
    <text evidence="2">Probable ATP-dependent zinc metallopeptidase.</text>
</comment>
<name>A0AAD8RZQ8_LOLMU</name>
<dbReference type="GO" id="GO:0004222">
    <property type="term" value="F:metalloendopeptidase activity"/>
    <property type="evidence" value="ECO:0007669"/>
    <property type="project" value="InterPro"/>
</dbReference>
<dbReference type="GO" id="GO:0046872">
    <property type="term" value="F:metal ion binding"/>
    <property type="evidence" value="ECO:0007669"/>
    <property type="project" value="UniProtKB-KW"/>
</dbReference>
<dbReference type="InterPro" id="IPR041569">
    <property type="entry name" value="AAA_lid_3"/>
</dbReference>
<evidence type="ECO:0000256" key="14">
    <source>
        <dbReference type="ARBA" id="ARBA00023128"/>
    </source>
</evidence>
<feature type="compositionally biased region" description="Polar residues" evidence="16">
    <location>
        <begin position="657"/>
        <end position="681"/>
    </location>
</feature>
<dbReference type="EMBL" id="JAUUTY010000004">
    <property type="protein sequence ID" value="KAK1642505.1"/>
    <property type="molecule type" value="Genomic_DNA"/>
</dbReference>
<evidence type="ECO:0000259" key="17">
    <source>
        <dbReference type="SMART" id="SM00382"/>
    </source>
</evidence>
<evidence type="ECO:0000256" key="9">
    <source>
        <dbReference type="ARBA" id="ARBA00022801"/>
    </source>
</evidence>
<dbReference type="FunFam" id="1.10.8.60:FF:000001">
    <property type="entry name" value="ATP-dependent zinc metalloprotease FtsH"/>
    <property type="match status" value="1"/>
</dbReference>
<dbReference type="InterPro" id="IPR003960">
    <property type="entry name" value="ATPase_AAA_CS"/>
</dbReference>
<comment type="similarity">
    <text evidence="5">In the N-terminal section; belongs to the AAA ATPase family.</text>
</comment>
<dbReference type="InterPro" id="IPR003959">
    <property type="entry name" value="ATPase_AAA_core"/>
</dbReference>
<dbReference type="Proteomes" id="UP001231189">
    <property type="component" value="Unassembled WGS sequence"/>
</dbReference>
<dbReference type="PANTHER" id="PTHR23076">
    <property type="entry name" value="METALLOPROTEASE M41 FTSH"/>
    <property type="match status" value="1"/>
</dbReference>
<evidence type="ECO:0000256" key="4">
    <source>
        <dbReference type="ARBA" id="ARBA00010044"/>
    </source>
</evidence>
<proteinExistence type="inferred from homology"/>
<keyword evidence="13" id="KW-0482">Metalloprotease</keyword>
<evidence type="ECO:0000256" key="13">
    <source>
        <dbReference type="ARBA" id="ARBA00023049"/>
    </source>
</evidence>
<dbReference type="SUPFAM" id="SSF52540">
    <property type="entry name" value="P-loop containing nucleoside triphosphate hydrolases"/>
    <property type="match status" value="1"/>
</dbReference>
<feature type="domain" description="AAA+ ATPase" evidence="17">
    <location>
        <begin position="114"/>
        <end position="250"/>
    </location>
</feature>
<evidence type="ECO:0000313" key="18">
    <source>
        <dbReference type="EMBL" id="KAK1642505.1"/>
    </source>
</evidence>
<dbReference type="FunFam" id="1.20.58.760:FF:000002">
    <property type="entry name" value="ATP-dependent zinc metalloprotease FtsH"/>
    <property type="match status" value="1"/>
</dbReference>
<dbReference type="InterPro" id="IPR003593">
    <property type="entry name" value="AAA+_ATPase"/>
</dbReference>
<keyword evidence="8 15" id="KW-0547">Nucleotide-binding</keyword>
<dbReference type="Pfam" id="PF01434">
    <property type="entry name" value="Peptidase_M41"/>
    <property type="match status" value="1"/>
</dbReference>
<comment type="cofactor">
    <cofactor evidence="1">
        <name>Zn(2+)</name>
        <dbReference type="ChEBI" id="CHEBI:29105"/>
    </cofactor>
</comment>
<dbReference type="InterPro" id="IPR037219">
    <property type="entry name" value="Peptidase_M41-like"/>
</dbReference>
<dbReference type="CDD" id="cd19501">
    <property type="entry name" value="RecA-like_FtsH"/>
    <property type="match status" value="1"/>
</dbReference>
<dbReference type="Gene3D" id="1.20.58.760">
    <property type="entry name" value="Peptidase M41"/>
    <property type="match status" value="1"/>
</dbReference>
<evidence type="ECO:0000256" key="2">
    <source>
        <dbReference type="ARBA" id="ARBA00003497"/>
    </source>
</evidence>
<evidence type="ECO:0000256" key="1">
    <source>
        <dbReference type="ARBA" id="ARBA00001947"/>
    </source>
</evidence>
<evidence type="ECO:0000256" key="10">
    <source>
        <dbReference type="ARBA" id="ARBA00022833"/>
    </source>
</evidence>
<evidence type="ECO:0000256" key="16">
    <source>
        <dbReference type="SAM" id="MobiDB-lite"/>
    </source>
</evidence>
<protein>
    <recommendedName>
        <fullName evidence="17">AAA+ ATPase domain-containing protein</fullName>
    </recommendedName>
</protein>
<feature type="compositionally biased region" description="Polar residues" evidence="16">
    <location>
        <begin position="595"/>
        <end position="618"/>
    </location>
</feature>
<keyword evidence="14" id="KW-0496">Mitochondrion</keyword>
<evidence type="ECO:0000256" key="3">
    <source>
        <dbReference type="ARBA" id="ARBA00004173"/>
    </source>
</evidence>
<evidence type="ECO:0000256" key="5">
    <source>
        <dbReference type="ARBA" id="ARBA00010550"/>
    </source>
</evidence>
<keyword evidence="11 15" id="KW-0067">ATP-binding</keyword>
<dbReference type="GO" id="GO:0005524">
    <property type="term" value="F:ATP binding"/>
    <property type="evidence" value="ECO:0007669"/>
    <property type="project" value="UniProtKB-KW"/>
</dbReference>
<dbReference type="FunFam" id="3.40.50.300:FF:000175">
    <property type="entry name" value="ATP-dependent zinc metalloprotease FTSH 4"/>
    <property type="match status" value="1"/>
</dbReference>
<dbReference type="PANTHER" id="PTHR23076:SF134">
    <property type="entry name" value="AAA+ ATPASE DOMAIN-CONTAINING PROTEIN"/>
    <property type="match status" value="1"/>
</dbReference>
<dbReference type="Pfam" id="PF17862">
    <property type="entry name" value="AAA_lid_3"/>
    <property type="match status" value="1"/>
</dbReference>
<feature type="compositionally biased region" description="Polar residues" evidence="16">
    <location>
        <begin position="534"/>
        <end position="568"/>
    </location>
</feature>
<feature type="compositionally biased region" description="Polar residues" evidence="16">
    <location>
        <begin position="517"/>
        <end position="527"/>
    </location>
</feature>
<keyword evidence="19" id="KW-1185">Reference proteome</keyword>
<dbReference type="GO" id="GO:0016887">
    <property type="term" value="F:ATP hydrolysis activity"/>
    <property type="evidence" value="ECO:0007669"/>
    <property type="project" value="InterPro"/>
</dbReference>
<dbReference type="GO" id="GO:0045037">
    <property type="term" value="P:protein import into chloroplast stroma"/>
    <property type="evidence" value="ECO:0007669"/>
    <property type="project" value="TreeGrafter"/>
</dbReference>
<dbReference type="GO" id="GO:0006508">
    <property type="term" value="P:proteolysis"/>
    <property type="evidence" value="ECO:0007669"/>
    <property type="project" value="UniProtKB-KW"/>
</dbReference>
<keyword evidence="9" id="KW-0378">Hydrolase</keyword>
<keyword evidence="6" id="KW-0645">Protease</keyword>
<dbReference type="InterPro" id="IPR027417">
    <property type="entry name" value="P-loop_NTPase"/>
</dbReference>
<dbReference type="GO" id="GO:0009507">
    <property type="term" value="C:chloroplast"/>
    <property type="evidence" value="ECO:0007669"/>
    <property type="project" value="TreeGrafter"/>
</dbReference>
<dbReference type="InterPro" id="IPR000642">
    <property type="entry name" value="Peptidase_M41"/>
</dbReference>
<dbReference type="Gene3D" id="1.10.8.60">
    <property type="match status" value="1"/>
</dbReference>
<dbReference type="Gene3D" id="3.40.50.300">
    <property type="entry name" value="P-loop containing nucleotide triphosphate hydrolases"/>
    <property type="match status" value="1"/>
</dbReference>
<keyword evidence="7" id="KW-0479">Metal-binding</keyword>
<organism evidence="18 19">
    <name type="scientific">Lolium multiflorum</name>
    <name type="common">Italian ryegrass</name>
    <name type="synonym">Lolium perenne subsp. multiflorum</name>
    <dbReference type="NCBI Taxonomy" id="4521"/>
    <lineage>
        <taxon>Eukaryota</taxon>
        <taxon>Viridiplantae</taxon>
        <taxon>Streptophyta</taxon>
        <taxon>Embryophyta</taxon>
        <taxon>Tracheophyta</taxon>
        <taxon>Spermatophyta</taxon>
        <taxon>Magnoliopsida</taxon>
        <taxon>Liliopsida</taxon>
        <taxon>Poales</taxon>
        <taxon>Poaceae</taxon>
        <taxon>BOP clade</taxon>
        <taxon>Pooideae</taxon>
        <taxon>Poodae</taxon>
        <taxon>Poeae</taxon>
        <taxon>Poeae Chloroplast Group 2 (Poeae type)</taxon>
        <taxon>Loliodinae</taxon>
        <taxon>Loliinae</taxon>
        <taxon>Lolium</taxon>
    </lineage>
</organism>
<reference evidence="18" key="1">
    <citation type="submission" date="2023-07" db="EMBL/GenBank/DDBJ databases">
        <title>A chromosome-level genome assembly of Lolium multiflorum.</title>
        <authorList>
            <person name="Chen Y."/>
            <person name="Copetti D."/>
            <person name="Kolliker R."/>
            <person name="Studer B."/>
        </authorList>
    </citation>
    <scope>NUCLEOTIDE SEQUENCE</scope>
    <source>
        <strain evidence="18">02402/16</strain>
        <tissue evidence="18">Leaf</tissue>
    </source>
</reference>
<evidence type="ECO:0000256" key="15">
    <source>
        <dbReference type="RuleBase" id="RU003651"/>
    </source>
</evidence>
<gene>
    <name evidence="18" type="ORF">QYE76_060310</name>
</gene>
<comment type="similarity">
    <text evidence="15">Belongs to the AAA ATPase family.</text>
</comment>
<evidence type="ECO:0000256" key="11">
    <source>
        <dbReference type="ARBA" id="ARBA00022840"/>
    </source>
</evidence>
<evidence type="ECO:0000256" key="12">
    <source>
        <dbReference type="ARBA" id="ARBA00022946"/>
    </source>
</evidence>